<organism evidence="1 2">
    <name type="scientific">Sphingobacterium hotanense</name>
    <dbReference type="NCBI Taxonomy" id="649196"/>
    <lineage>
        <taxon>Bacteria</taxon>
        <taxon>Pseudomonadati</taxon>
        <taxon>Bacteroidota</taxon>
        <taxon>Sphingobacteriia</taxon>
        <taxon>Sphingobacteriales</taxon>
        <taxon>Sphingobacteriaceae</taxon>
        <taxon>Sphingobacterium</taxon>
    </lineage>
</organism>
<sequence>MIAKGNKIIQLDQDEMLDLQNLMYQLDWFASLVKLDTENSVISTLIDAACKSSGIELKETVQTIHRISMSSGVIEKVLKQIN</sequence>
<reference evidence="1" key="1">
    <citation type="submission" date="2020-06" db="EMBL/GenBank/DDBJ databases">
        <authorList>
            <person name="Dong N."/>
        </authorList>
    </citation>
    <scope>NUCLEOTIDE SEQUENCE</scope>
    <source>
        <strain evidence="1">R1692</strain>
    </source>
</reference>
<proteinExistence type="predicted"/>
<dbReference type="EMBL" id="JACAGK010000044">
    <property type="protein sequence ID" value="MDM1049365.1"/>
    <property type="molecule type" value="Genomic_DNA"/>
</dbReference>
<gene>
    <name evidence="1" type="ORF">HX018_14070</name>
</gene>
<name>A0ABT7NQ96_9SPHI</name>
<evidence type="ECO:0000313" key="2">
    <source>
        <dbReference type="Proteomes" id="UP001170954"/>
    </source>
</evidence>
<keyword evidence="2" id="KW-1185">Reference proteome</keyword>
<evidence type="ECO:0000313" key="1">
    <source>
        <dbReference type="EMBL" id="MDM1049365.1"/>
    </source>
</evidence>
<dbReference type="Proteomes" id="UP001170954">
    <property type="component" value="Unassembled WGS sequence"/>
</dbReference>
<dbReference type="RefSeq" id="WP_286651807.1">
    <property type="nucleotide sequence ID" value="NZ_JACAGK010000044.1"/>
</dbReference>
<reference evidence="1" key="2">
    <citation type="journal article" date="2022" name="Sci. Total Environ.">
        <title>Prevalence, transmission, and molecular epidemiology of tet(X)-positive bacteria among humans, animals, and environmental niches in China: An epidemiological, and genomic-based study.</title>
        <authorList>
            <person name="Dong N."/>
            <person name="Zeng Y."/>
            <person name="Cai C."/>
            <person name="Sun C."/>
            <person name="Lu J."/>
            <person name="Liu C."/>
            <person name="Zhou H."/>
            <person name="Sun Q."/>
            <person name="Shu L."/>
            <person name="Wang H."/>
            <person name="Wang Y."/>
            <person name="Wang S."/>
            <person name="Wu C."/>
            <person name="Chan E.W."/>
            <person name="Chen G."/>
            <person name="Shen Z."/>
            <person name="Chen S."/>
            <person name="Zhang R."/>
        </authorList>
    </citation>
    <scope>NUCLEOTIDE SEQUENCE</scope>
    <source>
        <strain evidence="1">R1692</strain>
    </source>
</reference>
<comment type="caution">
    <text evidence="1">The sequence shown here is derived from an EMBL/GenBank/DDBJ whole genome shotgun (WGS) entry which is preliminary data.</text>
</comment>
<protein>
    <submittedName>
        <fullName evidence="1">Uncharacterized protein</fullName>
    </submittedName>
</protein>
<accession>A0ABT7NQ96</accession>